<protein>
    <submittedName>
        <fullName evidence="2">Uncharacterized protein</fullName>
    </submittedName>
</protein>
<dbReference type="Proteomes" id="UP000244005">
    <property type="component" value="Unassembled WGS sequence"/>
</dbReference>
<dbReference type="GO" id="GO:0005929">
    <property type="term" value="C:cilium"/>
    <property type="evidence" value="ECO:0007669"/>
    <property type="project" value="UniProtKB-SubCell"/>
</dbReference>
<accession>A0A2R6WA45</accession>
<feature type="region of interest" description="Disordered" evidence="1">
    <location>
        <begin position="147"/>
        <end position="175"/>
    </location>
</feature>
<dbReference type="Gene3D" id="2.60.40.10">
    <property type="entry name" value="Immunoglobulins"/>
    <property type="match status" value="1"/>
</dbReference>
<dbReference type="InterPro" id="IPR026173">
    <property type="entry name" value="SPAG17"/>
</dbReference>
<keyword evidence="3" id="KW-1185">Reference proteome</keyword>
<feature type="compositionally biased region" description="Basic and acidic residues" evidence="1">
    <location>
        <begin position="50"/>
        <end position="65"/>
    </location>
</feature>
<evidence type="ECO:0000313" key="3">
    <source>
        <dbReference type="Proteomes" id="UP000244005"/>
    </source>
</evidence>
<reference evidence="3" key="1">
    <citation type="journal article" date="2017" name="Cell">
        <title>Insights into land plant evolution garnered from the Marchantia polymorpha genome.</title>
        <authorList>
            <person name="Bowman J.L."/>
            <person name="Kohchi T."/>
            <person name="Yamato K.T."/>
            <person name="Jenkins J."/>
            <person name="Shu S."/>
            <person name="Ishizaki K."/>
            <person name="Yamaoka S."/>
            <person name="Nishihama R."/>
            <person name="Nakamura Y."/>
            <person name="Berger F."/>
            <person name="Adam C."/>
            <person name="Aki S.S."/>
            <person name="Althoff F."/>
            <person name="Araki T."/>
            <person name="Arteaga-Vazquez M.A."/>
            <person name="Balasubrmanian S."/>
            <person name="Barry K."/>
            <person name="Bauer D."/>
            <person name="Boehm C.R."/>
            <person name="Briginshaw L."/>
            <person name="Caballero-Perez J."/>
            <person name="Catarino B."/>
            <person name="Chen F."/>
            <person name="Chiyoda S."/>
            <person name="Chovatia M."/>
            <person name="Davies K.M."/>
            <person name="Delmans M."/>
            <person name="Demura T."/>
            <person name="Dierschke T."/>
            <person name="Dolan L."/>
            <person name="Dorantes-Acosta A.E."/>
            <person name="Eklund D.M."/>
            <person name="Florent S.N."/>
            <person name="Flores-Sandoval E."/>
            <person name="Fujiyama A."/>
            <person name="Fukuzawa H."/>
            <person name="Galik B."/>
            <person name="Grimanelli D."/>
            <person name="Grimwood J."/>
            <person name="Grossniklaus U."/>
            <person name="Hamada T."/>
            <person name="Haseloff J."/>
            <person name="Hetherington A.J."/>
            <person name="Higo A."/>
            <person name="Hirakawa Y."/>
            <person name="Hundley H.N."/>
            <person name="Ikeda Y."/>
            <person name="Inoue K."/>
            <person name="Inoue S.I."/>
            <person name="Ishida S."/>
            <person name="Jia Q."/>
            <person name="Kakita M."/>
            <person name="Kanazawa T."/>
            <person name="Kawai Y."/>
            <person name="Kawashima T."/>
            <person name="Kennedy M."/>
            <person name="Kinose K."/>
            <person name="Kinoshita T."/>
            <person name="Kohara Y."/>
            <person name="Koide E."/>
            <person name="Komatsu K."/>
            <person name="Kopischke S."/>
            <person name="Kubo M."/>
            <person name="Kyozuka J."/>
            <person name="Lagercrantz U."/>
            <person name="Lin S.S."/>
            <person name="Lindquist E."/>
            <person name="Lipzen A.M."/>
            <person name="Lu C.W."/>
            <person name="De Luna E."/>
            <person name="Martienssen R.A."/>
            <person name="Minamino N."/>
            <person name="Mizutani M."/>
            <person name="Mizutani M."/>
            <person name="Mochizuki N."/>
            <person name="Monte I."/>
            <person name="Mosher R."/>
            <person name="Nagasaki H."/>
            <person name="Nakagami H."/>
            <person name="Naramoto S."/>
            <person name="Nishitani K."/>
            <person name="Ohtani M."/>
            <person name="Okamoto T."/>
            <person name="Okumura M."/>
            <person name="Phillips J."/>
            <person name="Pollak B."/>
            <person name="Reinders A."/>
            <person name="Rovekamp M."/>
            <person name="Sano R."/>
            <person name="Sawa S."/>
            <person name="Schmid M.W."/>
            <person name="Shirakawa M."/>
            <person name="Solano R."/>
            <person name="Spunde A."/>
            <person name="Suetsugu N."/>
            <person name="Sugano S."/>
            <person name="Sugiyama A."/>
            <person name="Sun R."/>
            <person name="Suzuki Y."/>
            <person name="Takenaka M."/>
            <person name="Takezawa D."/>
            <person name="Tomogane H."/>
            <person name="Tsuzuki M."/>
            <person name="Ueda T."/>
            <person name="Umeda M."/>
            <person name="Ward J.M."/>
            <person name="Watanabe Y."/>
            <person name="Yazaki K."/>
            <person name="Yokoyama R."/>
            <person name="Yoshitake Y."/>
            <person name="Yotsui I."/>
            <person name="Zachgo S."/>
            <person name="Schmutz J."/>
        </authorList>
    </citation>
    <scope>NUCLEOTIDE SEQUENCE [LARGE SCALE GENOMIC DNA]</scope>
    <source>
        <strain evidence="3">Tak-1</strain>
    </source>
</reference>
<dbReference type="AlphaFoldDB" id="A0A2R6WA45"/>
<dbReference type="PANTHER" id="PTHR21963:SF1">
    <property type="entry name" value="SPERM-ASSOCIATED ANTIGEN 17"/>
    <property type="match status" value="1"/>
</dbReference>
<feature type="compositionally biased region" description="Basic and acidic residues" evidence="1">
    <location>
        <begin position="147"/>
        <end position="159"/>
    </location>
</feature>
<dbReference type="GO" id="GO:0005737">
    <property type="term" value="C:cytoplasm"/>
    <property type="evidence" value="ECO:0007669"/>
    <property type="project" value="UniProtKB-SubCell"/>
</dbReference>
<evidence type="ECO:0000313" key="2">
    <source>
        <dbReference type="EMBL" id="PTQ30727.1"/>
    </source>
</evidence>
<evidence type="ECO:0000256" key="1">
    <source>
        <dbReference type="SAM" id="MobiDB-lite"/>
    </source>
</evidence>
<proteinExistence type="predicted"/>
<dbReference type="OrthoDB" id="10257153at2759"/>
<dbReference type="PANTHER" id="PTHR21963">
    <property type="entry name" value="PF6"/>
    <property type="match status" value="1"/>
</dbReference>
<gene>
    <name evidence="2" type="ORF">MARPO_0120s0010</name>
</gene>
<feature type="region of interest" description="Disordered" evidence="1">
    <location>
        <begin position="1"/>
        <end position="65"/>
    </location>
</feature>
<dbReference type="EMBL" id="KZ772792">
    <property type="protein sequence ID" value="PTQ30727.1"/>
    <property type="molecule type" value="Genomic_DNA"/>
</dbReference>
<sequence length="381" mass="44010">MYTQNFYRRPPPGPRRWSVETTPPRSEQGLEFGQQGVQVSDEGNDPYDFPARKPPTEEKNDREIKPETCLFEEWYKEEPKPTEVDAEKDLEEEGLKLCWETPKAKKPKPEIGPADWTPCFMVGFDMGSTCKAEPDQIQNENDVEPKVDEYQPYDHDSHSDLNNPDPPTEDTEGDNVDSEIAREIEETPPEPALPELPPFWQAPVGVDWDINHEAVQRQLELLPNRPGWVKAEWLKNEKYLRLNLQTMLQMNISSVAGLKLRARPPIDWTHQFLLVPDRLDFGTVEYGTISMKVAFLQNYHGTNGGRFRFEDLGPCCRILCEYGMVPPGLYRTLRVFFRADRLGSFNHEIKVLTQYDIFRFPIIANVVRPKAYEGSNHQQST</sequence>
<name>A0A2R6WA45_MARPO</name>
<organism evidence="2 3">
    <name type="scientific">Marchantia polymorpha</name>
    <name type="common">Common liverwort</name>
    <name type="synonym">Marchantia aquatica</name>
    <dbReference type="NCBI Taxonomy" id="3197"/>
    <lineage>
        <taxon>Eukaryota</taxon>
        <taxon>Viridiplantae</taxon>
        <taxon>Streptophyta</taxon>
        <taxon>Embryophyta</taxon>
        <taxon>Marchantiophyta</taxon>
        <taxon>Marchantiopsida</taxon>
        <taxon>Marchantiidae</taxon>
        <taxon>Marchantiales</taxon>
        <taxon>Marchantiaceae</taxon>
        <taxon>Marchantia</taxon>
    </lineage>
</organism>
<dbReference type="InterPro" id="IPR013783">
    <property type="entry name" value="Ig-like_fold"/>
</dbReference>